<dbReference type="OrthoDB" id="9801056at2"/>
<gene>
    <name evidence="4" type="ORF">AMJAP_0627</name>
</gene>
<dbReference type="CDD" id="cd05232">
    <property type="entry name" value="UDP_G4E_4_SDR_e"/>
    <property type="match status" value="1"/>
</dbReference>
<evidence type="ECO:0000256" key="1">
    <source>
        <dbReference type="ARBA" id="ARBA00005125"/>
    </source>
</evidence>
<reference evidence="4 5" key="1">
    <citation type="journal article" date="2008" name="Int. J. Syst. Evol. Microbiol.">
        <title>Amphritea japonica sp. nov. and Amphritea balenae sp. nov., isolated from the sediment adjacent to sperm whale carcasses off Kagoshima, Japan.</title>
        <authorList>
            <person name="Miyazaki M."/>
            <person name="Nogi Y."/>
            <person name="Fujiwara Y."/>
            <person name="Kawato M."/>
            <person name="Nagahama T."/>
            <person name="Kubokawa K."/>
            <person name="Horikoshi K."/>
        </authorList>
    </citation>
    <scope>NUCLEOTIDE SEQUENCE [LARGE SCALE GENOMIC DNA]</scope>
    <source>
        <strain evidence="4 5">ATCC BAA-1530</strain>
    </source>
</reference>
<accession>A0A7R6PBS6</accession>
<dbReference type="InterPro" id="IPR001509">
    <property type="entry name" value="Epimerase_deHydtase"/>
</dbReference>
<evidence type="ECO:0000259" key="3">
    <source>
        <dbReference type="Pfam" id="PF01370"/>
    </source>
</evidence>
<dbReference type="PANTHER" id="PTHR43000">
    <property type="entry name" value="DTDP-D-GLUCOSE 4,6-DEHYDRATASE-RELATED"/>
    <property type="match status" value="1"/>
</dbReference>
<dbReference type="EMBL" id="AP014545">
    <property type="protein sequence ID" value="BBB25226.1"/>
    <property type="molecule type" value="Genomic_DNA"/>
</dbReference>
<sequence>MRILLTGSTGFLGSALQDELVIRDVELVTIGRDKEKLKNHDYIYTENITSESQFNLDLHKCDVAIHCAARVHVMNESSINPLDEFRKVNVYGTLALAQQAAASGIKRFIFISSIKVNGESTSHIPAFNERSALVPEDPYSLSKKEAEDGLQKISRDTGMEVVILRPPLVYGPGVKANFYNLLKLANTGLPLPFGVVHNLRSMIYVGNLVDFILRCIDHPAAANETFLLSDRRDMSLAELLILLRKTMGRPTRLVPVPICVFRIAGFITGKGAYIDRLVGSLQIDGTKSQELLDWQPPFTVEQGIKATTDYFLKDK</sequence>
<feature type="domain" description="NAD-dependent epimerase/dehydratase" evidence="3">
    <location>
        <begin position="3"/>
        <end position="222"/>
    </location>
</feature>
<dbReference type="KEGG" id="ajp:AMJAP_0627"/>
<dbReference type="SUPFAM" id="SSF51735">
    <property type="entry name" value="NAD(P)-binding Rossmann-fold domains"/>
    <property type="match status" value="1"/>
</dbReference>
<dbReference type="Pfam" id="PF01370">
    <property type="entry name" value="Epimerase"/>
    <property type="match status" value="1"/>
</dbReference>
<comment type="pathway">
    <text evidence="1">Bacterial outer membrane biogenesis; LPS O-antigen biosynthesis.</text>
</comment>
<dbReference type="Gene3D" id="3.40.50.720">
    <property type="entry name" value="NAD(P)-binding Rossmann-like Domain"/>
    <property type="match status" value="1"/>
</dbReference>
<keyword evidence="5" id="KW-1185">Reference proteome</keyword>
<dbReference type="Proteomes" id="UP000595663">
    <property type="component" value="Chromosome"/>
</dbReference>
<organism evidence="4 5">
    <name type="scientific">Amphritea japonica ATCC BAA-1530</name>
    <dbReference type="NCBI Taxonomy" id="1278309"/>
    <lineage>
        <taxon>Bacteria</taxon>
        <taxon>Pseudomonadati</taxon>
        <taxon>Pseudomonadota</taxon>
        <taxon>Gammaproteobacteria</taxon>
        <taxon>Oceanospirillales</taxon>
        <taxon>Oceanospirillaceae</taxon>
        <taxon>Amphritea</taxon>
    </lineage>
</organism>
<protein>
    <submittedName>
        <fullName evidence="4">UDP-glucose 4-epimerase</fullName>
    </submittedName>
</protein>
<proteinExistence type="inferred from homology"/>
<comment type="similarity">
    <text evidence="2">Belongs to the NAD(P)-dependent epimerase/dehydratase family.</text>
</comment>
<dbReference type="AlphaFoldDB" id="A0A7R6PBS6"/>
<evidence type="ECO:0000313" key="4">
    <source>
        <dbReference type="EMBL" id="BBB25226.1"/>
    </source>
</evidence>
<dbReference type="InterPro" id="IPR036291">
    <property type="entry name" value="NAD(P)-bd_dom_sf"/>
</dbReference>
<name>A0A7R6PBS6_9GAMM</name>
<evidence type="ECO:0000256" key="2">
    <source>
        <dbReference type="ARBA" id="ARBA00007637"/>
    </source>
</evidence>
<evidence type="ECO:0000313" key="5">
    <source>
        <dbReference type="Proteomes" id="UP000595663"/>
    </source>
</evidence>
<dbReference type="RefSeq" id="WP_019622921.1">
    <property type="nucleotide sequence ID" value="NZ_AP014545.1"/>
</dbReference>